<feature type="transmembrane region" description="Helical" evidence="1">
    <location>
        <begin position="28"/>
        <end position="50"/>
    </location>
</feature>
<proteinExistence type="predicted"/>
<keyword evidence="1" id="KW-1133">Transmembrane helix</keyword>
<keyword evidence="1" id="KW-0472">Membrane</keyword>
<evidence type="ECO:0000313" key="2">
    <source>
        <dbReference type="EMBL" id="JAH01528.1"/>
    </source>
</evidence>
<evidence type="ECO:0000256" key="1">
    <source>
        <dbReference type="SAM" id="Phobius"/>
    </source>
</evidence>
<keyword evidence="1" id="KW-0812">Transmembrane</keyword>
<protein>
    <submittedName>
        <fullName evidence="2">Uncharacterized protein</fullName>
    </submittedName>
</protein>
<organism evidence="2">
    <name type="scientific">Anguilla anguilla</name>
    <name type="common">European freshwater eel</name>
    <name type="synonym">Muraena anguilla</name>
    <dbReference type="NCBI Taxonomy" id="7936"/>
    <lineage>
        <taxon>Eukaryota</taxon>
        <taxon>Metazoa</taxon>
        <taxon>Chordata</taxon>
        <taxon>Craniata</taxon>
        <taxon>Vertebrata</taxon>
        <taxon>Euteleostomi</taxon>
        <taxon>Actinopterygii</taxon>
        <taxon>Neopterygii</taxon>
        <taxon>Teleostei</taxon>
        <taxon>Anguilliformes</taxon>
        <taxon>Anguillidae</taxon>
        <taxon>Anguilla</taxon>
    </lineage>
</organism>
<name>A0A0E9PCF8_ANGAN</name>
<accession>A0A0E9PCF8</accession>
<sequence length="54" mass="6463">MNMNFSVLYYIHSSYCETQCVKERKKQFVLNLLLLLPIRYIMLSSLFTIADRTL</sequence>
<dbReference type="AlphaFoldDB" id="A0A0E9PCF8"/>
<reference evidence="2" key="2">
    <citation type="journal article" date="2015" name="Fish Shellfish Immunol.">
        <title>Early steps in the European eel (Anguilla anguilla)-Vibrio vulnificus interaction in the gills: Role of the RtxA13 toxin.</title>
        <authorList>
            <person name="Callol A."/>
            <person name="Pajuelo D."/>
            <person name="Ebbesson L."/>
            <person name="Teles M."/>
            <person name="MacKenzie S."/>
            <person name="Amaro C."/>
        </authorList>
    </citation>
    <scope>NUCLEOTIDE SEQUENCE</scope>
</reference>
<dbReference type="EMBL" id="GBXM01107049">
    <property type="protein sequence ID" value="JAH01528.1"/>
    <property type="molecule type" value="Transcribed_RNA"/>
</dbReference>
<reference evidence="2" key="1">
    <citation type="submission" date="2014-11" db="EMBL/GenBank/DDBJ databases">
        <authorList>
            <person name="Amaro Gonzalez C."/>
        </authorList>
    </citation>
    <scope>NUCLEOTIDE SEQUENCE</scope>
</reference>